<sequence length="111" mass="12738">MSVTSERITALREQRGWSKTYVAKNLGLNLSTYANYEYGNREPDIKTLADIAELFGVTTDYLIDGNKQLVKEKKIEDDLNKAIDNSRSFDGKPISDKDREIVKKILRGYFE</sequence>
<organism evidence="3 4">
    <name type="scientific">Limosilactobacillus portuensis</name>
    <dbReference type="NCBI Taxonomy" id="2742601"/>
    <lineage>
        <taxon>Bacteria</taxon>
        <taxon>Bacillati</taxon>
        <taxon>Bacillota</taxon>
        <taxon>Bacilli</taxon>
        <taxon>Lactobacillales</taxon>
        <taxon>Lactobacillaceae</taxon>
        <taxon>Limosilactobacillus</taxon>
    </lineage>
</organism>
<proteinExistence type="predicted"/>
<dbReference type="EMBL" id="JAHPJJ010000009">
    <property type="protein sequence ID" value="MBU9695212.1"/>
    <property type="molecule type" value="Genomic_DNA"/>
</dbReference>
<dbReference type="CDD" id="cd00093">
    <property type="entry name" value="HTH_XRE"/>
    <property type="match status" value="1"/>
</dbReference>
<dbReference type="PANTHER" id="PTHR46558:SF14">
    <property type="entry name" value="HTH-TYPE TRANSCRIPTIONAL REGULATOR ANSR"/>
    <property type="match status" value="1"/>
</dbReference>
<gene>
    <name evidence="3" type="ORF">KSL82_04785</name>
</gene>
<dbReference type="PROSITE" id="PS50943">
    <property type="entry name" value="HTH_CROC1"/>
    <property type="match status" value="1"/>
</dbReference>
<reference evidence="3 4" key="1">
    <citation type="submission" date="2021-06" db="EMBL/GenBank/DDBJ databases">
        <title>Limosilactobacillus angelus sp. nov., isolated from the human vagina.</title>
        <authorList>
            <person name="Chen Y.-S."/>
        </authorList>
    </citation>
    <scope>NUCLEOTIDE SEQUENCE [LARGE SCALE GENOMIC DNA]</scope>
    <source>
        <strain evidence="3 4">P5L02</strain>
    </source>
</reference>
<dbReference type="SMART" id="SM00530">
    <property type="entry name" value="HTH_XRE"/>
    <property type="match status" value="1"/>
</dbReference>
<feature type="domain" description="HTH cro/C1-type" evidence="2">
    <location>
        <begin position="8"/>
        <end position="62"/>
    </location>
</feature>
<dbReference type="RefSeq" id="WP_216972244.1">
    <property type="nucleotide sequence ID" value="NZ_JAHPJJ010000009.1"/>
</dbReference>
<comment type="caution">
    <text evidence="3">The sequence shown here is derived from an EMBL/GenBank/DDBJ whole genome shotgun (WGS) entry which is preliminary data.</text>
</comment>
<dbReference type="Pfam" id="PF01381">
    <property type="entry name" value="HTH_3"/>
    <property type="match status" value="1"/>
</dbReference>
<evidence type="ECO:0000313" key="3">
    <source>
        <dbReference type="EMBL" id="MBU9695212.1"/>
    </source>
</evidence>
<evidence type="ECO:0000256" key="1">
    <source>
        <dbReference type="ARBA" id="ARBA00023125"/>
    </source>
</evidence>
<name>A0ABS6IV88_9LACO</name>
<protein>
    <submittedName>
        <fullName evidence="3">Helix-turn-helix domain-containing protein</fullName>
    </submittedName>
</protein>
<keyword evidence="4" id="KW-1185">Reference proteome</keyword>
<dbReference type="PANTHER" id="PTHR46558">
    <property type="entry name" value="TRACRIPTIONAL REGULATORY PROTEIN-RELATED-RELATED"/>
    <property type="match status" value="1"/>
</dbReference>
<dbReference type="Proteomes" id="UP001196248">
    <property type="component" value="Unassembled WGS sequence"/>
</dbReference>
<evidence type="ECO:0000313" key="4">
    <source>
        <dbReference type="Proteomes" id="UP001196248"/>
    </source>
</evidence>
<keyword evidence="1" id="KW-0238">DNA-binding</keyword>
<evidence type="ECO:0000259" key="2">
    <source>
        <dbReference type="PROSITE" id="PS50943"/>
    </source>
</evidence>
<accession>A0ABS6IV88</accession>
<dbReference type="InterPro" id="IPR001387">
    <property type="entry name" value="Cro/C1-type_HTH"/>
</dbReference>